<dbReference type="PROSITE" id="PS01012">
    <property type="entry name" value="FOLYLPOLYGLU_SYNT_2"/>
    <property type="match status" value="1"/>
</dbReference>
<dbReference type="InterPro" id="IPR018109">
    <property type="entry name" value="Folylpolyglutamate_synth_CS"/>
</dbReference>
<protein>
    <submittedName>
        <fullName evidence="8">Tetrahydrofolate synthase</fullName>
    </submittedName>
</protein>
<dbReference type="Gene3D" id="3.90.190.20">
    <property type="entry name" value="Mur ligase, C-terminal domain"/>
    <property type="match status" value="1"/>
</dbReference>
<dbReference type="RefSeq" id="WP_109360821.1">
    <property type="nucleotide sequence ID" value="NZ_QFRJ01000022.1"/>
</dbReference>
<dbReference type="Proteomes" id="UP000245370">
    <property type="component" value="Unassembled WGS sequence"/>
</dbReference>
<organism evidence="8 9">
    <name type="scientific">Brumimicrobium oceani</name>
    <dbReference type="NCBI Taxonomy" id="2100725"/>
    <lineage>
        <taxon>Bacteria</taxon>
        <taxon>Pseudomonadati</taxon>
        <taxon>Bacteroidota</taxon>
        <taxon>Flavobacteriia</taxon>
        <taxon>Flavobacteriales</taxon>
        <taxon>Crocinitomicaceae</taxon>
        <taxon>Brumimicrobium</taxon>
    </lineage>
</organism>
<dbReference type="InterPro" id="IPR036565">
    <property type="entry name" value="Mur-like_cat_sf"/>
</dbReference>
<dbReference type="Pfam" id="PF08245">
    <property type="entry name" value="Mur_ligase_M"/>
    <property type="match status" value="1"/>
</dbReference>
<keyword evidence="5" id="KW-0067">ATP-binding</keyword>
<feature type="domain" description="Mur ligase central" evidence="7">
    <location>
        <begin position="53"/>
        <end position="222"/>
    </location>
</feature>
<dbReference type="NCBIfam" id="TIGR01499">
    <property type="entry name" value="folC"/>
    <property type="match status" value="1"/>
</dbReference>
<evidence type="ECO:0000256" key="1">
    <source>
        <dbReference type="ARBA" id="ARBA00008276"/>
    </source>
</evidence>
<dbReference type="GO" id="GO:0046872">
    <property type="term" value="F:metal ion binding"/>
    <property type="evidence" value="ECO:0007669"/>
    <property type="project" value="UniProtKB-KW"/>
</dbReference>
<gene>
    <name evidence="8" type="ORF">DIT68_15905</name>
</gene>
<evidence type="ECO:0000313" key="9">
    <source>
        <dbReference type="Proteomes" id="UP000245370"/>
    </source>
</evidence>
<dbReference type="InterPro" id="IPR013221">
    <property type="entry name" value="Mur_ligase_cen"/>
</dbReference>
<proteinExistence type="inferred from homology"/>
<dbReference type="PANTHER" id="PTHR11136:SF0">
    <property type="entry name" value="DIHYDROFOLATE SYNTHETASE-RELATED"/>
    <property type="match status" value="1"/>
</dbReference>
<evidence type="ECO:0000313" key="8">
    <source>
        <dbReference type="EMBL" id="PWH81243.1"/>
    </source>
</evidence>
<comment type="caution">
    <text evidence="8">The sequence shown here is derived from an EMBL/GenBank/DDBJ whole genome shotgun (WGS) entry which is preliminary data.</text>
</comment>
<accession>A0A2U2X0E5</accession>
<evidence type="ECO:0000259" key="7">
    <source>
        <dbReference type="Pfam" id="PF08245"/>
    </source>
</evidence>
<dbReference type="OrthoDB" id="9809356at2"/>
<dbReference type="PANTHER" id="PTHR11136">
    <property type="entry name" value="FOLYLPOLYGLUTAMATE SYNTHASE-RELATED"/>
    <property type="match status" value="1"/>
</dbReference>
<dbReference type="PIRSF" id="PIRSF001563">
    <property type="entry name" value="Folylpolyglu_synth"/>
    <property type="match status" value="1"/>
</dbReference>
<evidence type="ECO:0000256" key="2">
    <source>
        <dbReference type="ARBA" id="ARBA00022598"/>
    </source>
</evidence>
<keyword evidence="3" id="KW-0479">Metal-binding</keyword>
<reference evidence="8 9" key="1">
    <citation type="submission" date="2018-05" db="EMBL/GenBank/DDBJ databases">
        <title>Brumimicrobium oceani sp. nov., isolated from coastal sediment.</title>
        <authorList>
            <person name="Kou Y."/>
        </authorList>
    </citation>
    <scope>NUCLEOTIDE SEQUENCE [LARGE SCALE GENOMIC DNA]</scope>
    <source>
        <strain evidence="8 9">C305</strain>
    </source>
</reference>
<keyword evidence="9" id="KW-1185">Reference proteome</keyword>
<sequence>MASSYKEKVNWLFHQFPVFQKVGASAYKPTLENTLSLIRFFNVPINDMSFVHVAGTNGKGTTCSIIASGLTSAGKRTGLFTSPHIKDFRERIRINGVMISQSKVVEYIDRVQNASFDFSPSFFEITWVMALAYFFEEAVDMVVVETGLGGRLDATNVIKPQLSVITNIGLDHVAILGETRGDIAKEKAGIIKNGIPVLIGESDDEISQVFIDIAERKEAPIQFLPIQLGKSTFELNKLLAYRSLEVLLGDSLEVGRVKESAITDLYRNTGLYGRNQLYSKDPLIVLDAAHNAMGVERFIRDIKSQYPEKSVGVLYGTSNDKDLMEIAKLFPLEWKYYFTEFNSSRSLKIDAFKSNEYIKQLKCRYFTNASKAFFKAKTFDYESDMLIVFGSFFLLEEIL</sequence>
<evidence type="ECO:0000256" key="5">
    <source>
        <dbReference type="ARBA" id="ARBA00022840"/>
    </source>
</evidence>
<keyword evidence="4" id="KW-0547">Nucleotide-binding</keyword>
<dbReference type="SUPFAM" id="SSF53623">
    <property type="entry name" value="MurD-like peptide ligases, catalytic domain"/>
    <property type="match status" value="1"/>
</dbReference>
<dbReference type="SUPFAM" id="SSF53244">
    <property type="entry name" value="MurD-like peptide ligases, peptide-binding domain"/>
    <property type="match status" value="1"/>
</dbReference>
<dbReference type="GO" id="GO:0004326">
    <property type="term" value="F:tetrahydrofolylpolyglutamate synthase activity"/>
    <property type="evidence" value="ECO:0007669"/>
    <property type="project" value="InterPro"/>
</dbReference>
<dbReference type="Gene3D" id="3.40.1190.10">
    <property type="entry name" value="Mur-like, catalytic domain"/>
    <property type="match status" value="1"/>
</dbReference>
<dbReference type="EMBL" id="QFRJ01000022">
    <property type="protein sequence ID" value="PWH81243.1"/>
    <property type="molecule type" value="Genomic_DNA"/>
</dbReference>
<dbReference type="InterPro" id="IPR001645">
    <property type="entry name" value="Folylpolyglutamate_synth"/>
</dbReference>
<dbReference type="InterPro" id="IPR036615">
    <property type="entry name" value="Mur_ligase_C_dom_sf"/>
</dbReference>
<evidence type="ECO:0000256" key="6">
    <source>
        <dbReference type="ARBA" id="ARBA00022842"/>
    </source>
</evidence>
<comment type="similarity">
    <text evidence="1">Belongs to the folylpolyglutamate synthase family.</text>
</comment>
<keyword evidence="2" id="KW-0436">Ligase</keyword>
<dbReference type="GO" id="GO:0005524">
    <property type="term" value="F:ATP binding"/>
    <property type="evidence" value="ECO:0007669"/>
    <property type="project" value="UniProtKB-KW"/>
</dbReference>
<keyword evidence="6" id="KW-0460">Magnesium</keyword>
<evidence type="ECO:0000256" key="4">
    <source>
        <dbReference type="ARBA" id="ARBA00022741"/>
    </source>
</evidence>
<dbReference type="GO" id="GO:0005737">
    <property type="term" value="C:cytoplasm"/>
    <property type="evidence" value="ECO:0007669"/>
    <property type="project" value="TreeGrafter"/>
</dbReference>
<evidence type="ECO:0000256" key="3">
    <source>
        <dbReference type="ARBA" id="ARBA00022723"/>
    </source>
</evidence>
<dbReference type="AlphaFoldDB" id="A0A2U2X0E5"/>
<name>A0A2U2X0E5_9FLAO</name>
<dbReference type="GO" id="GO:0008841">
    <property type="term" value="F:dihydrofolate synthase activity"/>
    <property type="evidence" value="ECO:0007669"/>
    <property type="project" value="TreeGrafter"/>
</dbReference>
<reference evidence="8 9" key="2">
    <citation type="submission" date="2018-05" db="EMBL/GenBank/DDBJ databases">
        <authorList>
            <person name="Lanie J.A."/>
            <person name="Ng W.-L."/>
            <person name="Kazmierczak K.M."/>
            <person name="Andrzejewski T.M."/>
            <person name="Davidsen T.M."/>
            <person name="Wayne K.J."/>
            <person name="Tettelin H."/>
            <person name="Glass J.I."/>
            <person name="Rusch D."/>
            <person name="Podicherti R."/>
            <person name="Tsui H.-C.T."/>
            <person name="Winkler M.E."/>
        </authorList>
    </citation>
    <scope>NUCLEOTIDE SEQUENCE [LARGE SCALE GENOMIC DNA]</scope>
    <source>
        <strain evidence="8 9">C305</strain>
    </source>
</reference>